<dbReference type="PANTHER" id="PTHR35046:SF26">
    <property type="entry name" value="RNA-DIRECTED DNA POLYMERASE"/>
    <property type="match status" value="1"/>
</dbReference>
<evidence type="ECO:0000259" key="8">
    <source>
        <dbReference type="Pfam" id="PF17917"/>
    </source>
</evidence>
<feature type="domain" description="Reverse transcriptase/retrotransposon-derived protein RNase H-like" evidence="9">
    <location>
        <begin position="500"/>
        <end position="553"/>
    </location>
</feature>
<dbReference type="Gene3D" id="3.30.70.270">
    <property type="match status" value="1"/>
</dbReference>
<gene>
    <name evidence="10" type="ORF">Tco_0628549</name>
</gene>
<dbReference type="InterPro" id="IPR043502">
    <property type="entry name" value="DNA/RNA_pol_sf"/>
</dbReference>
<feature type="region of interest" description="Disordered" evidence="7">
    <location>
        <begin position="1005"/>
        <end position="1028"/>
    </location>
</feature>
<evidence type="ECO:0000256" key="5">
    <source>
        <dbReference type="ARBA" id="ARBA00022801"/>
    </source>
</evidence>
<reference evidence="10" key="1">
    <citation type="journal article" date="2022" name="Int. J. Mol. Sci.">
        <title>Draft Genome of Tanacetum Coccineum: Genomic Comparison of Closely Related Tanacetum-Family Plants.</title>
        <authorList>
            <person name="Yamashiro T."/>
            <person name="Shiraishi A."/>
            <person name="Nakayama K."/>
            <person name="Satake H."/>
        </authorList>
    </citation>
    <scope>NUCLEOTIDE SEQUENCE</scope>
</reference>
<dbReference type="Gene3D" id="3.10.10.10">
    <property type="entry name" value="HIV Type 1 Reverse Transcriptase, subunit A, domain 1"/>
    <property type="match status" value="3"/>
</dbReference>
<feature type="domain" description="Reverse transcriptase RNase H-like" evidence="8">
    <location>
        <begin position="716"/>
        <end position="810"/>
    </location>
</feature>
<feature type="domain" description="Reverse transcriptase/retrotransposon-derived protein RNase H-like" evidence="9">
    <location>
        <begin position="329"/>
        <end position="375"/>
    </location>
</feature>
<dbReference type="InterPro" id="IPR043128">
    <property type="entry name" value="Rev_trsase/Diguanyl_cyclase"/>
</dbReference>
<dbReference type="PANTHER" id="PTHR35046">
    <property type="entry name" value="ZINC KNUCKLE (CCHC-TYPE) FAMILY PROTEIN"/>
    <property type="match status" value="1"/>
</dbReference>
<keyword evidence="3" id="KW-0540">Nuclease</keyword>
<organism evidence="10 11">
    <name type="scientific">Tanacetum coccineum</name>
    <dbReference type="NCBI Taxonomy" id="301880"/>
    <lineage>
        <taxon>Eukaryota</taxon>
        <taxon>Viridiplantae</taxon>
        <taxon>Streptophyta</taxon>
        <taxon>Embryophyta</taxon>
        <taxon>Tracheophyta</taxon>
        <taxon>Spermatophyta</taxon>
        <taxon>Magnoliopsida</taxon>
        <taxon>eudicotyledons</taxon>
        <taxon>Gunneridae</taxon>
        <taxon>Pentapetalae</taxon>
        <taxon>asterids</taxon>
        <taxon>campanulids</taxon>
        <taxon>Asterales</taxon>
        <taxon>Asteraceae</taxon>
        <taxon>Asteroideae</taxon>
        <taxon>Anthemideae</taxon>
        <taxon>Anthemidinae</taxon>
        <taxon>Tanacetum</taxon>
    </lineage>
</organism>
<dbReference type="Proteomes" id="UP001151760">
    <property type="component" value="Unassembled WGS sequence"/>
</dbReference>
<keyword evidence="11" id="KW-1185">Reference proteome</keyword>
<evidence type="ECO:0000313" key="10">
    <source>
        <dbReference type="EMBL" id="GJS55187.1"/>
    </source>
</evidence>
<evidence type="ECO:0000313" key="11">
    <source>
        <dbReference type="Proteomes" id="UP001151760"/>
    </source>
</evidence>
<dbReference type="EMBL" id="BQNB010008852">
    <property type="protein sequence ID" value="GJS55187.1"/>
    <property type="molecule type" value="Genomic_DNA"/>
</dbReference>
<dbReference type="CDD" id="cd09274">
    <property type="entry name" value="RNase_HI_RT_Ty3"/>
    <property type="match status" value="1"/>
</dbReference>
<accession>A0ABQ4WQK9</accession>
<dbReference type="Pfam" id="PF17917">
    <property type="entry name" value="RT_RNaseH"/>
    <property type="match status" value="1"/>
</dbReference>
<dbReference type="GO" id="GO:0003964">
    <property type="term" value="F:RNA-directed DNA polymerase activity"/>
    <property type="evidence" value="ECO:0007669"/>
    <property type="project" value="UniProtKB-KW"/>
</dbReference>
<reference evidence="10" key="2">
    <citation type="submission" date="2022-01" db="EMBL/GenBank/DDBJ databases">
        <authorList>
            <person name="Yamashiro T."/>
            <person name="Shiraishi A."/>
            <person name="Satake H."/>
            <person name="Nakayama K."/>
        </authorList>
    </citation>
    <scope>NUCLEOTIDE SEQUENCE</scope>
</reference>
<evidence type="ECO:0000256" key="2">
    <source>
        <dbReference type="ARBA" id="ARBA00022695"/>
    </source>
</evidence>
<evidence type="ECO:0000256" key="7">
    <source>
        <dbReference type="SAM" id="MobiDB-lite"/>
    </source>
</evidence>
<feature type="domain" description="Reverse transcriptase/retrotransposon-derived protein RNase H-like" evidence="9">
    <location>
        <begin position="8"/>
        <end position="56"/>
    </location>
</feature>
<evidence type="ECO:0000256" key="6">
    <source>
        <dbReference type="ARBA" id="ARBA00022918"/>
    </source>
</evidence>
<comment type="caution">
    <text evidence="10">The sequence shown here is derived from an EMBL/GenBank/DDBJ whole genome shotgun (WGS) entry which is preliminary data.</text>
</comment>
<dbReference type="Pfam" id="PF17919">
    <property type="entry name" value="RT_RNaseH_2"/>
    <property type="match status" value="3"/>
</dbReference>
<name>A0ABQ4WQK9_9ASTR</name>
<protein>
    <submittedName>
        <fullName evidence="10">RNA-directed DNA polymerase</fullName>
    </submittedName>
</protein>
<dbReference type="InterPro" id="IPR041373">
    <property type="entry name" value="RT_RNaseH"/>
</dbReference>
<sequence>MKDGRFTWTSDVAKAFEILKAKVTEAFVLALPNYDEVFHIECNASGVDIGGIRVQGFDSFCGLYCDDPDFRDIRSKCDNGPFQQFSKLDGYLFKGVPLCIHLCSLRKAIVLEGHAGGLACHFGIFGCFSIGKSYKDEVWCEVIPMDVINILLGRLWQFDRKTKHHRFQNTYCFKKDGVNITLVPFESRQTWAKVSNLFMKNIDFGGLMKTSLYVFTLVVVEENEIITMRDIPHCIHFIPGSAIPNRPAYQMNLKEFAELLRQEIELLEKGFIQESMSPCTIWMRPRDEWKTAFKTLAGLYEWMVMLFGQSNTPSTFMRRMNQGGRFTCTSEATKAFNIPKAKVTEAPVLALPNFDEVFHVECDASGVGIGGVLNVNTYSFKKDGVNITLVPFESRQTWAEENEIISEAPLQVQPLLREFADVIPDDIPIGLPAMRDIQHCIDFIPGSAILNRSAYQMNLKEFAELQRQMTELLEKGLFRESIFFTGWRTSTGVLSRILVLKAKVTEAPVLALLNFDEVFHVKCDASGVGIGGVLSQNQWPIALFREKPNDARCKKTKHDGFQNTYSFKKDGVNITLVPFDSRQTQAKGSNLFTKKINFERLLKTSPYVFILVVVEDDKIISKAPLQVQTLLKEFADVIPDDIPFGLPAMRDIQHCIDFIPGSGMLNRLAYRMNPKEFAELQRQVTEFMEKGLIRESMSPCAVPALLVPKHGGTFQMCIDSRALNKITITVLSQNLRLIAFFSEKLNDARRKYSTYDKEFYAIVHSLDIWRHCLLSNKFVLFSDHKGLKFINGQHKLKSRHAKWVEFILAFSFNIGHKVGSNNQVADALSRRYGVNVIMVGYIFLPMRDGYLFKGWRFCIPLCSLREAIVLEGHASGLAGHFGRDKTLTLLCLYTPLSVPVAPWKDVSLDLPRTQRAKDSVIVVVDRFSKMDHFVPCSKMSVNHTIDKSPFEVMYRRNPITPRDLVPIPEVGQFSKEGADQSEQIKELHRAFWEVETARRWSFSYLSPYKGDSDDDPDSGSRLFLRRGG</sequence>
<keyword evidence="6 10" id="KW-0695">RNA-directed DNA polymerase</keyword>
<keyword evidence="5" id="KW-0378">Hydrolase</keyword>
<evidence type="ECO:0000256" key="3">
    <source>
        <dbReference type="ARBA" id="ARBA00022722"/>
    </source>
</evidence>
<evidence type="ECO:0000256" key="1">
    <source>
        <dbReference type="ARBA" id="ARBA00022679"/>
    </source>
</evidence>
<keyword evidence="4" id="KW-0255">Endonuclease</keyword>
<keyword evidence="1" id="KW-0808">Transferase</keyword>
<dbReference type="InterPro" id="IPR041577">
    <property type="entry name" value="RT_RNaseH_2"/>
</dbReference>
<evidence type="ECO:0000259" key="9">
    <source>
        <dbReference type="Pfam" id="PF17919"/>
    </source>
</evidence>
<keyword evidence="2" id="KW-0548">Nucleotidyltransferase</keyword>
<proteinExistence type="predicted"/>
<dbReference type="SUPFAM" id="SSF56672">
    <property type="entry name" value="DNA/RNA polymerases"/>
    <property type="match status" value="4"/>
</dbReference>
<evidence type="ECO:0000256" key="4">
    <source>
        <dbReference type="ARBA" id="ARBA00022759"/>
    </source>
</evidence>